<dbReference type="SUPFAM" id="SSF48403">
    <property type="entry name" value="Ankyrin repeat"/>
    <property type="match status" value="1"/>
</dbReference>
<dbReference type="Pfam" id="PF07525">
    <property type="entry name" value="SOCS_box"/>
    <property type="match status" value="1"/>
</dbReference>
<sequence>MGDENNVSFTLQEYWKAIEEENIDFIRVYLHKYARRYDHRDVNKGLCLAAKKNSTEIVRVILTSPKTPNLNYLNENGSGVMHYAVEHGNIEMVGLLLDSGALINSSDIDGFQPLHIAMRYGHANMVIYLIKRGAHTYAARTIDKGFTPLHVGVHYQKLEAMKALLETGKMTVNVKTPLKQGWQTSLHLAAKSSFYEGFALLCQWDADLSAVDANGLRPIHSAASSDDPRILEFLLKKGVDVEAEDHTGRRPIHCAVYSKRVQNVKLLIQHGVNVRTFENSGLLPLHGAVLCRSNEIVKLLLNAGADPNARTKSPREETPLLIAASLGHTSIAETLLQAGGDAKLRSANNTTTLHKCQKMTRGEDRDRLVGLLIQYGAELNVFDKDRYTPLHNCVFQTVLDNFSFSTMSLLVQAGTVLHPGCKYSTDTSSPWPIRNSPLCWLVWRGYIDSADYLVRSGWDVRGESWMYLPGKNEEQNKFHEMMRKLSRDVYPLTHLCRKEIRKIFLDITGGSEILSRINCLPLAPPVKDFLSLKERELKFT</sequence>
<evidence type="ECO:0000313" key="6">
    <source>
        <dbReference type="Proteomes" id="UP001186944"/>
    </source>
</evidence>
<evidence type="ECO:0000259" key="4">
    <source>
        <dbReference type="PROSITE" id="PS50225"/>
    </source>
</evidence>
<dbReference type="CDD" id="cd03716">
    <property type="entry name" value="SOCS_ASB_like"/>
    <property type="match status" value="1"/>
</dbReference>
<keyword evidence="1" id="KW-0677">Repeat</keyword>
<dbReference type="PRINTS" id="PR01415">
    <property type="entry name" value="ANKYRIN"/>
</dbReference>
<dbReference type="InterPro" id="IPR036770">
    <property type="entry name" value="Ankyrin_rpt-contain_sf"/>
</dbReference>
<feature type="repeat" description="ANK" evidence="3">
    <location>
        <begin position="109"/>
        <end position="141"/>
    </location>
</feature>
<protein>
    <recommendedName>
        <fullName evidence="4">SOCS box domain-containing protein</fullName>
    </recommendedName>
</protein>
<feature type="repeat" description="ANK" evidence="3">
    <location>
        <begin position="280"/>
        <end position="312"/>
    </location>
</feature>
<evidence type="ECO:0000256" key="2">
    <source>
        <dbReference type="ARBA" id="ARBA00023043"/>
    </source>
</evidence>
<dbReference type="SUPFAM" id="SSF158235">
    <property type="entry name" value="SOCS box-like"/>
    <property type="match status" value="1"/>
</dbReference>
<keyword evidence="2 3" id="KW-0040">ANK repeat</keyword>
<dbReference type="EMBL" id="VSWD01000012">
    <property type="protein sequence ID" value="KAK3085446.1"/>
    <property type="molecule type" value="Genomic_DNA"/>
</dbReference>
<feature type="repeat" description="ANK" evidence="3">
    <location>
        <begin position="76"/>
        <end position="108"/>
    </location>
</feature>
<dbReference type="InterPro" id="IPR001496">
    <property type="entry name" value="SOCS_box"/>
</dbReference>
<dbReference type="Gene3D" id="1.25.40.20">
    <property type="entry name" value="Ankyrin repeat-containing domain"/>
    <property type="match status" value="2"/>
</dbReference>
<name>A0AA88XHF1_PINIB</name>
<reference evidence="5" key="1">
    <citation type="submission" date="2019-08" db="EMBL/GenBank/DDBJ databases">
        <title>The improved chromosome-level genome for the pearl oyster Pinctada fucata martensii using PacBio sequencing and Hi-C.</title>
        <authorList>
            <person name="Zheng Z."/>
        </authorList>
    </citation>
    <scope>NUCLEOTIDE SEQUENCE</scope>
    <source>
        <strain evidence="5">ZZ-2019</strain>
        <tissue evidence="5">Adductor muscle</tissue>
    </source>
</reference>
<dbReference type="SMART" id="SM00248">
    <property type="entry name" value="ANK"/>
    <property type="match status" value="12"/>
</dbReference>
<gene>
    <name evidence="5" type="ORF">FSP39_003451</name>
</gene>
<evidence type="ECO:0000256" key="1">
    <source>
        <dbReference type="ARBA" id="ARBA00022737"/>
    </source>
</evidence>
<feature type="repeat" description="ANK" evidence="3">
    <location>
        <begin position="214"/>
        <end position="246"/>
    </location>
</feature>
<dbReference type="PANTHER" id="PTHR24198">
    <property type="entry name" value="ANKYRIN REPEAT AND PROTEIN KINASE DOMAIN-CONTAINING PROTEIN"/>
    <property type="match status" value="1"/>
</dbReference>
<evidence type="ECO:0000313" key="5">
    <source>
        <dbReference type="EMBL" id="KAK3085446.1"/>
    </source>
</evidence>
<dbReference type="Proteomes" id="UP001186944">
    <property type="component" value="Unassembled WGS sequence"/>
</dbReference>
<organism evidence="5 6">
    <name type="scientific">Pinctada imbricata</name>
    <name type="common">Atlantic pearl-oyster</name>
    <name type="synonym">Pinctada martensii</name>
    <dbReference type="NCBI Taxonomy" id="66713"/>
    <lineage>
        <taxon>Eukaryota</taxon>
        <taxon>Metazoa</taxon>
        <taxon>Spiralia</taxon>
        <taxon>Lophotrochozoa</taxon>
        <taxon>Mollusca</taxon>
        <taxon>Bivalvia</taxon>
        <taxon>Autobranchia</taxon>
        <taxon>Pteriomorphia</taxon>
        <taxon>Pterioida</taxon>
        <taxon>Pterioidea</taxon>
        <taxon>Pteriidae</taxon>
        <taxon>Pinctada</taxon>
    </lineage>
</organism>
<dbReference type="AlphaFoldDB" id="A0AA88XHF1"/>
<feature type="domain" description="SOCS box" evidence="4">
    <location>
        <begin position="487"/>
        <end position="536"/>
    </location>
</feature>
<evidence type="ECO:0000256" key="3">
    <source>
        <dbReference type="PROSITE-ProRule" id="PRU00023"/>
    </source>
</evidence>
<dbReference type="PROSITE" id="PS50088">
    <property type="entry name" value="ANK_REPEAT"/>
    <property type="match status" value="7"/>
</dbReference>
<dbReference type="InterPro" id="IPR036036">
    <property type="entry name" value="SOCS_box-like_dom_sf"/>
</dbReference>
<dbReference type="Pfam" id="PF00023">
    <property type="entry name" value="Ank"/>
    <property type="match status" value="2"/>
</dbReference>
<feature type="repeat" description="ANK" evidence="3">
    <location>
        <begin position="315"/>
        <end position="347"/>
    </location>
</feature>
<dbReference type="Pfam" id="PF12796">
    <property type="entry name" value="Ank_2"/>
    <property type="match status" value="2"/>
</dbReference>
<dbReference type="GO" id="GO:0035556">
    <property type="term" value="P:intracellular signal transduction"/>
    <property type="evidence" value="ECO:0007669"/>
    <property type="project" value="InterPro"/>
</dbReference>
<dbReference type="SMART" id="SM00969">
    <property type="entry name" value="SOCS_box"/>
    <property type="match status" value="1"/>
</dbReference>
<proteinExistence type="predicted"/>
<comment type="caution">
    <text evidence="5">The sequence shown here is derived from an EMBL/GenBank/DDBJ whole genome shotgun (WGS) entry which is preliminary data.</text>
</comment>
<accession>A0AA88XHF1</accession>
<feature type="repeat" description="ANK" evidence="3">
    <location>
        <begin position="144"/>
        <end position="168"/>
    </location>
</feature>
<keyword evidence="6" id="KW-1185">Reference proteome</keyword>
<dbReference type="PANTHER" id="PTHR24198:SF165">
    <property type="entry name" value="ANKYRIN REPEAT-CONTAINING PROTEIN-RELATED"/>
    <property type="match status" value="1"/>
</dbReference>
<dbReference type="PROSITE" id="PS50225">
    <property type="entry name" value="SOCS"/>
    <property type="match status" value="1"/>
</dbReference>
<dbReference type="PROSITE" id="PS50297">
    <property type="entry name" value="ANK_REP_REGION"/>
    <property type="match status" value="7"/>
</dbReference>
<dbReference type="InterPro" id="IPR002110">
    <property type="entry name" value="Ankyrin_rpt"/>
</dbReference>
<feature type="repeat" description="ANK" evidence="3">
    <location>
        <begin position="247"/>
        <end position="279"/>
    </location>
</feature>